<accession>A0ABP8LCB1</accession>
<keyword evidence="5" id="KW-1185">Reference proteome</keyword>
<dbReference type="PROSITE" id="PS51318">
    <property type="entry name" value="TAT"/>
    <property type="match status" value="1"/>
</dbReference>
<evidence type="ECO:0000256" key="3">
    <source>
        <dbReference type="SAM" id="SignalP"/>
    </source>
</evidence>
<dbReference type="SUPFAM" id="SSF53850">
    <property type="entry name" value="Periplasmic binding protein-like II"/>
    <property type="match status" value="1"/>
</dbReference>
<dbReference type="PANTHER" id="PTHR43649:SF29">
    <property type="entry name" value="OSMOPROTECTIVE COMPOUNDS-BINDING PROTEIN GGTB"/>
    <property type="match status" value="1"/>
</dbReference>
<dbReference type="RefSeq" id="WP_345216721.1">
    <property type="nucleotide sequence ID" value="NZ_BAABGN010000011.1"/>
</dbReference>
<reference evidence="5" key="1">
    <citation type="journal article" date="2019" name="Int. J. Syst. Evol. Microbiol.">
        <title>The Global Catalogue of Microorganisms (GCM) 10K type strain sequencing project: providing services to taxonomists for standard genome sequencing and annotation.</title>
        <authorList>
            <consortium name="The Broad Institute Genomics Platform"/>
            <consortium name="The Broad Institute Genome Sequencing Center for Infectious Disease"/>
            <person name="Wu L."/>
            <person name="Ma J."/>
        </authorList>
    </citation>
    <scope>NUCLEOTIDE SEQUENCE [LARGE SCALE GENOMIC DNA]</scope>
    <source>
        <strain evidence="5">JCM 17810</strain>
    </source>
</reference>
<protein>
    <submittedName>
        <fullName evidence="4">Extracellular solute-binding protein</fullName>
    </submittedName>
</protein>
<organism evidence="4 5">
    <name type="scientific">Georgenia halophila</name>
    <dbReference type="NCBI Taxonomy" id="620889"/>
    <lineage>
        <taxon>Bacteria</taxon>
        <taxon>Bacillati</taxon>
        <taxon>Actinomycetota</taxon>
        <taxon>Actinomycetes</taxon>
        <taxon>Micrococcales</taxon>
        <taxon>Bogoriellaceae</taxon>
        <taxon>Georgenia</taxon>
    </lineage>
</organism>
<gene>
    <name evidence="4" type="ORF">GCM10023169_26380</name>
</gene>
<dbReference type="EMBL" id="BAABGN010000011">
    <property type="protein sequence ID" value="GAA4426973.1"/>
    <property type="molecule type" value="Genomic_DNA"/>
</dbReference>
<keyword evidence="3" id="KW-0732">Signal</keyword>
<name>A0ABP8LCB1_9MICO</name>
<evidence type="ECO:0000256" key="2">
    <source>
        <dbReference type="ARBA" id="ARBA00022448"/>
    </source>
</evidence>
<dbReference type="Proteomes" id="UP001500622">
    <property type="component" value="Unassembled WGS sequence"/>
</dbReference>
<dbReference type="InterPro" id="IPR050490">
    <property type="entry name" value="Bact_solute-bd_prot1"/>
</dbReference>
<comment type="caution">
    <text evidence="4">The sequence shown here is derived from an EMBL/GenBank/DDBJ whole genome shotgun (WGS) entry which is preliminary data.</text>
</comment>
<feature type="signal peptide" evidence="3">
    <location>
        <begin position="1"/>
        <end position="34"/>
    </location>
</feature>
<evidence type="ECO:0000313" key="4">
    <source>
        <dbReference type="EMBL" id="GAA4426973.1"/>
    </source>
</evidence>
<keyword evidence="2" id="KW-0813">Transport</keyword>
<dbReference type="InterPro" id="IPR006059">
    <property type="entry name" value="SBP"/>
</dbReference>
<evidence type="ECO:0000313" key="5">
    <source>
        <dbReference type="Proteomes" id="UP001500622"/>
    </source>
</evidence>
<dbReference type="Pfam" id="PF01547">
    <property type="entry name" value="SBP_bac_1"/>
    <property type="match status" value="1"/>
</dbReference>
<sequence length="432" mass="47047">MTHGSAPIAGTLSRRRLLGLAAALTATGTTSACAMGIGTTDPAGGLTMLTYDDVETAARLREQLARFREQTGHRTTMSTVPGSGAAQFPDKLRTRILGGQSPDVWQIWGGQIGAPFVEAGLTTPLENYYEQYGWHNMLNSAGIQGMTFGGELHGVPLNVSSLGAWFDAVAFDEAGADIPTTYDELETVNERLLSSGVTPGGFGGKYGWHIMRLYEYLLEVTAGPELHDELLRGEASWDQPAVVESFDLFQKWNDRRWITNGALGVAPPDAERSFVQGTSAYTFSGPWIEAQYIIPSNRPPSEFGTFLLPTGHENVRHSGFIEGYMISSASGVPDTAAELLDFLIQPETQSALGNSQSATLAAPPDPETFPLSAKWAEIRTHSEIYTIQDQAFPKAVSDQYFAVQSQVLQSQMSGKEAAREMQRIVSEWRRSR</sequence>
<dbReference type="Gene3D" id="3.40.190.10">
    <property type="entry name" value="Periplasmic binding protein-like II"/>
    <property type="match status" value="2"/>
</dbReference>
<dbReference type="PANTHER" id="PTHR43649">
    <property type="entry name" value="ARABINOSE-BINDING PROTEIN-RELATED"/>
    <property type="match status" value="1"/>
</dbReference>
<dbReference type="InterPro" id="IPR006311">
    <property type="entry name" value="TAT_signal"/>
</dbReference>
<comment type="similarity">
    <text evidence="1">Belongs to the bacterial solute-binding protein 1 family.</text>
</comment>
<evidence type="ECO:0000256" key="1">
    <source>
        <dbReference type="ARBA" id="ARBA00008520"/>
    </source>
</evidence>
<feature type="chain" id="PRO_5045276296" evidence="3">
    <location>
        <begin position="35"/>
        <end position="432"/>
    </location>
</feature>
<proteinExistence type="inferred from homology"/>